<dbReference type="PANTHER" id="PTHR30383:SF19">
    <property type="entry name" value="FIBRONECTIN TYPE-III DOMAIN-CONTAINING PROTEIN"/>
    <property type="match status" value="1"/>
</dbReference>
<organism evidence="3 4">
    <name type="scientific">Diatrype stigma</name>
    <dbReference type="NCBI Taxonomy" id="117547"/>
    <lineage>
        <taxon>Eukaryota</taxon>
        <taxon>Fungi</taxon>
        <taxon>Dikarya</taxon>
        <taxon>Ascomycota</taxon>
        <taxon>Pezizomycotina</taxon>
        <taxon>Sordariomycetes</taxon>
        <taxon>Xylariomycetidae</taxon>
        <taxon>Xylariales</taxon>
        <taxon>Diatrypaceae</taxon>
        <taxon>Diatrype</taxon>
    </lineage>
</organism>
<dbReference type="InterPro" id="IPR013830">
    <property type="entry name" value="SGNH_hydro"/>
</dbReference>
<name>A0AAN9YTI0_9PEZI</name>
<comment type="caution">
    <text evidence="3">The sequence shown here is derived from an EMBL/GenBank/DDBJ whole genome shotgun (WGS) entry which is preliminary data.</text>
</comment>
<accession>A0AAN9YTI0</accession>
<dbReference type="InterPro" id="IPR051532">
    <property type="entry name" value="Ester_Hydrolysis_Enzymes"/>
</dbReference>
<dbReference type="Pfam" id="PF13472">
    <property type="entry name" value="Lipase_GDSL_2"/>
    <property type="match status" value="1"/>
</dbReference>
<evidence type="ECO:0000256" key="1">
    <source>
        <dbReference type="SAM" id="MobiDB-lite"/>
    </source>
</evidence>
<evidence type="ECO:0000313" key="4">
    <source>
        <dbReference type="Proteomes" id="UP001320420"/>
    </source>
</evidence>
<protein>
    <recommendedName>
        <fullName evidence="2">SGNH hydrolase-type esterase domain-containing protein</fullName>
    </recommendedName>
</protein>
<dbReference type="Proteomes" id="UP001320420">
    <property type="component" value="Unassembled WGS sequence"/>
</dbReference>
<feature type="compositionally biased region" description="Low complexity" evidence="1">
    <location>
        <begin position="89"/>
        <end position="119"/>
    </location>
</feature>
<evidence type="ECO:0000259" key="2">
    <source>
        <dbReference type="Pfam" id="PF13472"/>
    </source>
</evidence>
<evidence type="ECO:0000313" key="3">
    <source>
        <dbReference type="EMBL" id="KAK7753724.1"/>
    </source>
</evidence>
<keyword evidence="4" id="KW-1185">Reference proteome</keyword>
<dbReference type="SUPFAM" id="SSF52266">
    <property type="entry name" value="SGNH hydrolase"/>
    <property type="match status" value="1"/>
</dbReference>
<dbReference type="GO" id="GO:0004622">
    <property type="term" value="F:phosphatidylcholine lysophospholipase activity"/>
    <property type="evidence" value="ECO:0007669"/>
    <property type="project" value="TreeGrafter"/>
</dbReference>
<feature type="domain" description="SGNH hydrolase-type esterase" evidence="2">
    <location>
        <begin position="89"/>
        <end position="241"/>
    </location>
</feature>
<dbReference type="PANTHER" id="PTHR30383">
    <property type="entry name" value="THIOESTERASE 1/PROTEASE 1/LYSOPHOSPHOLIPASE L1"/>
    <property type="match status" value="1"/>
</dbReference>
<dbReference type="InterPro" id="IPR036514">
    <property type="entry name" value="SGNH_hydro_sf"/>
</dbReference>
<dbReference type="EMBL" id="JAKJXP020000026">
    <property type="protein sequence ID" value="KAK7753724.1"/>
    <property type="molecule type" value="Genomic_DNA"/>
</dbReference>
<feature type="compositionally biased region" description="Low complexity" evidence="1">
    <location>
        <begin position="71"/>
        <end position="82"/>
    </location>
</feature>
<reference evidence="3 4" key="1">
    <citation type="submission" date="2024-02" db="EMBL/GenBank/DDBJ databases">
        <title>De novo assembly and annotation of 12 fungi associated with fruit tree decline syndrome in Ontario, Canada.</title>
        <authorList>
            <person name="Sulman M."/>
            <person name="Ellouze W."/>
            <person name="Ilyukhin E."/>
        </authorList>
    </citation>
    <scope>NUCLEOTIDE SEQUENCE [LARGE SCALE GENOMIC DNA]</scope>
    <source>
        <strain evidence="3 4">M11/M66-122</strain>
    </source>
</reference>
<feature type="region of interest" description="Disordered" evidence="1">
    <location>
        <begin position="65"/>
        <end position="128"/>
    </location>
</feature>
<dbReference type="Gene3D" id="3.40.50.1110">
    <property type="entry name" value="SGNH hydrolase"/>
    <property type="match status" value="1"/>
</dbReference>
<sequence length="315" mass="33944">MSRPRLRILCFGDSLTAGWPSGHPYGGKLEEKLEAALPHLRPICEVDGVPGDKVAYGSYRKRMERAWQPRGASTASSGSGTSADHRRSTGSSSSGSRPSSIASASAATATTNTAATSGDSNKDEPRSRPEYDWTIVLGGTNDLAWKVVPTEVVDGLRRTWDVALSRGGKVLALTIPEAGGGYFPEVDAARDEINEGIRAYKRPGFFYFDLHAALPYLGMPPAKRSRIWEGDGVHLTEAGYDYMGEKIAEALTRIVRLAEAQDTEISSLVPAGVGGAAATARQRRAIEQLILLEEERGDPRLLSQGYIVVRKADLD</sequence>
<dbReference type="AlphaFoldDB" id="A0AAN9YTI0"/>
<gene>
    <name evidence="3" type="ORF">SLS62_004348</name>
</gene>
<proteinExistence type="predicted"/>